<name>A0AAD4XDR5_9MAGN</name>
<dbReference type="InterPro" id="IPR044851">
    <property type="entry name" value="Wax_synthase"/>
</dbReference>
<dbReference type="InterPro" id="IPR032805">
    <property type="entry name" value="Wax_synthase_dom"/>
</dbReference>
<evidence type="ECO:0000256" key="4">
    <source>
        <dbReference type="ARBA" id="ARBA00022679"/>
    </source>
</evidence>
<evidence type="ECO:0000256" key="2">
    <source>
        <dbReference type="ARBA" id="ARBA00005179"/>
    </source>
</evidence>
<keyword evidence="4" id="KW-0808">Transferase</keyword>
<sequence length="364" mass="41784">MGVESEIRNFIKVCLIVLASLTYCHFISKIIPKGFLRLFSILPVISIFLYLPLSLSSVHFIGITGFSVSWVVNFKLLLFAFNHGPLSNPSLDPSYFSLKQFISTACLPIRIKQKIQSGEAIHGRTISRKNKFSSIVLLMNCSIKVLVMGLLIHVYSSKQYIHPFFLLSLYILHLYFMTEVYLVVSAALALFILGLDDLEPQFIDPFISTSLQDFWGRRWNLMVTNILWLTVYLPIRSFCTHVLGRKWATIPAILLTFWVSGLMHELIVYYVTRVYPTWEVTCFFVIQGICIALGSIVKKTNSVLYDRFQLHPWISGPLILVFLGVNVSCFYFPPLLRNSIDDRAIGEYHIFLDFVVEKLARKQT</sequence>
<evidence type="ECO:0000256" key="1">
    <source>
        <dbReference type="ARBA" id="ARBA00004141"/>
    </source>
</evidence>
<feature type="domain" description="Wax synthase" evidence="10">
    <location>
        <begin position="199"/>
        <end position="285"/>
    </location>
</feature>
<feature type="transmembrane region" description="Helical" evidence="9">
    <location>
        <begin position="164"/>
        <end position="195"/>
    </location>
</feature>
<feature type="transmembrane region" description="Helical" evidence="9">
    <location>
        <begin position="34"/>
        <end position="53"/>
    </location>
</feature>
<proteinExistence type="inferred from homology"/>
<comment type="similarity">
    <text evidence="3">Belongs to the wax synthase family.</text>
</comment>
<comment type="caution">
    <text evidence="11">The sequence shown here is derived from an EMBL/GenBank/DDBJ whole genome shotgun (WGS) entry which is preliminary data.</text>
</comment>
<evidence type="ECO:0000259" key="10">
    <source>
        <dbReference type="Pfam" id="PF13813"/>
    </source>
</evidence>
<evidence type="ECO:0000256" key="9">
    <source>
        <dbReference type="SAM" id="Phobius"/>
    </source>
</evidence>
<organism evidence="11 12">
    <name type="scientific">Papaver atlanticum</name>
    <dbReference type="NCBI Taxonomy" id="357466"/>
    <lineage>
        <taxon>Eukaryota</taxon>
        <taxon>Viridiplantae</taxon>
        <taxon>Streptophyta</taxon>
        <taxon>Embryophyta</taxon>
        <taxon>Tracheophyta</taxon>
        <taxon>Spermatophyta</taxon>
        <taxon>Magnoliopsida</taxon>
        <taxon>Ranunculales</taxon>
        <taxon>Papaveraceae</taxon>
        <taxon>Papaveroideae</taxon>
        <taxon>Papaver</taxon>
    </lineage>
</organism>
<feature type="transmembrane region" description="Helical" evidence="9">
    <location>
        <begin position="9"/>
        <end position="28"/>
    </location>
</feature>
<evidence type="ECO:0000313" key="11">
    <source>
        <dbReference type="EMBL" id="KAI3904651.1"/>
    </source>
</evidence>
<gene>
    <name evidence="11" type="ORF">MKW98_014831</name>
</gene>
<keyword evidence="5 9" id="KW-0812">Transmembrane</keyword>
<dbReference type="PIRSF" id="PIRSF037006">
    <property type="entry name" value="Wax_synthase"/>
    <property type="match status" value="1"/>
</dbReference>
<evidence type="ECO:0000256" key="5">
    <source>
        <dbReference type="ARBA" id="ARBA00022692"/>
    </source>
</evidence>
<dbReference type="AlphaFoldDB" id="A0AAD4XDR5"/>
<dbReference type="PANTHER" id="PTHR31595:SF57">
    <property type="entry name" value="OS04G0481900 PROTEIN"/>
    <property type="match status" value="1"/>
</dbReference>
<dbReference type="GO" id="GO:0006629">
    <property type="term" value="P:lipid metabolic process"/>
    <property type="evidence" value="ECO:0007669"/>
    <property type="project" value="InterPro"/>
</dbReference>
<evidence type="ECO:0000256" key="6">
    <source>
        <dbReference type="ARBA" id="ARBA00022989"/>
    </source>
</evidence>
<accession>A0AAD4XDR5</accession>
<feature type="transmembrane region" description="Helical" evidence="9">
    <location>
        <begin position="132"/>
        <end position="152"/>
    </location>
</feature>
<feature type="transmembrane region" description="Helical" evidence="9">
    <location>
        <begin position="310"/>
        <end position="333"/>
    </location>
</feature>
<protein>
    <recommendedName>
        <fullName evidence="10">Wax synthase domain-containing protein</fullName>
    </recommendedName>
</protein>
<evidence type="ECO:0000256" key="8">
    <source>
        <dbReference type="ARBA" id="ARBA00023315"/>
    </source>
</evidence>
<comment type="subcellular location">
    <subcellularLocation>
        <location evidence="1">Membrane</location>
        <topology evidence="1">Multi-pass membrane protein</topology>
    </subcellularLocation>
</comment>
<reference evidence="11" key="1">
    <citation type="submission" date="2022-04" db="EMBL/GenBank/DDBJ databases">
        <title>A functionally conserved STORR gene fusion in Papaver species that diverged 16.8 million years ago.</title>
        <authorList>
            <person name="Catania T."/>
        </authorList>
    </citation>
    <scope>NUCLEOTIDE SEQUENCE</scope>
    <source>
        <strain evidence="11">S-188037</strain>
    </source>
</reference>
<dbReference type="Pfam" id="PF13813">
    <property type="entry name" value="MBOAT_2"/>
    <property type="match status" value="1"/>
</dbReference>
<keyword evidence="6 9" id="KW-1133">Transmembrane helix</keyword>
<dbReference type="InterPro" id="IPR017088">
    <property type="entry name" value="Wax_synthase_Magnoliopsida"/>
</dbReference>
<dbReference type="GO" id="GO:0016020">
    <property type="term" value="C:membrane"/>
    <property type="evidence" value="ECO:0007669"/>
    <property type="project" value="UniProtKB-SubCell"/>
</dbReference>
<dbReference type="PANTHER" id="PTHR31595">
    <property type="entry name" value="LONG-CHAIN-ALCOHOL O-FATTY-ACYLTRANSFERASE 3-RELATED"/>
    <property type="match status" value="1"/>
</dbReference>
<comment type="pathway">
    <text evidence="2">Secondary metabolite biosynthesis.</text>
</comment>
<keyword evidence="8" id="KW-0012">Acyltransferase</keyword>
<feature type="transmembrane region" description="Helical" evidence="9">
    <location>
        <begin position="60"/>
        <end position="81"/>
    </location>
</feature>
<dbReference type="GO" id="GO:0008374">
    <property type="term" value="F:O-acyltransferase activity"/>
    <property type="evidence" value="ECO:0007669"/>
    <property type="project" value="InterPro"/>
</dbReference>
<dbReference type="Proteomes" id="UP001202328">
    <property type="component" value="Unassembled WGS sequence"/>
</dbReference>
<dbReference type="EMBL" id="JAJJMB010011095">
    <property type="protein sequence ID" value="KAI3904651.1"/>
    <property type="molecule type" value="Genomic_DNA"/>
</dbReference>
<evidence type="ECO:0000256" key="3">
    <source>
        <dbReference type="ARBA" id="ARBA00007282"/>
    </source>
</evidence>
<feature type="transmembrane region" description="Helical" evidence="9">
    <location>
        <begin position="247"/>
        <end position="271"/>
    </location>
</feature>
<evidence type="ECO:0000256" key="7">
    <source>
        <dbReference type="ARBA" id="ARBA00023136"/>
    </source>
</evidence>
<keyword evidence="12" id="KW-1185">Reference proteome</keyword>
<feature type="transmembrane region" description="Helical" evidence="9">
    <location>
        <begin position="277"/>
        <end position="298"/>
    </location>
</feature>
<evidence type="ECO:0000313" key="12">
    <source>
        <dbReference type="Proteomes" id="UP001202328"/>
    </source>
</evidence>
<feature type="transmembrane region" description="Helical" evidence="9">
    <location>
        <begin position="215"/>
        <end position="235"/>
    </location>
</feature>
<keyword evidence="7 9" id="KW-0472">Membrane</keyword>